<evidence type="ECO:0000256" key="7">
    <source>
        <dbReference type="ARBA" id="ARBA00033194"/>
    </source>
</evidence>
<proteinExistence type="predicted"/>
<reference evidence="11" key="1">
    <citation type="submission" date="2022-07" db="EMBL/GenBank/DDBJ databases">
        <title>Genome Sequence of Xylaria arbuscula.</title>
        <authorList>
            <person name="Buettner E."/>
        </authorList>
    </citation>
    <scope>NUCLEOTIDE SEQUENCE</scope>
    <source>
        <strain evidence="11">VT107</strain>
    </source>
</reference>
<feature type="domain" description="Protein kinase" evidence="10">
    <location>
        <begin position="40"/>
        <end position="361"/>
    </location>
</feature>
<evidence type="ECO:0000313" key="11">
    <source>
        <dbReference type="EMBL" id="KAJ3572850.1"/>
    </source>
</evidence>
<dbReference type="Proteomes" id="UP001148614">
    <property type="component" value="Unassembled WGS sequence"/>
</dbReference>
<comment type="subunit">
    <text evidence="2">Component of the EKC/KEOPS complex composed of at least BUD32, CGI121, GON7, KAE1 and PCC1; the whole complex dimerizes.</text>
</comment>
<dbReference type="GO" id="GO:0004674">
    <property type="term" value="F:protein serine/threonine kinase activity"/>
    <property type="evidence" value="ECO:0007669"/>
    <property type="project" value="UniProtKB-EC"/>
</dbReference>
<dbReference type="InterPro" id="IPR008266">
    <property type="entry name" value="Tyr_kinase_AS"/>
</dbReference>
<evidence type="ECO:0000256" key="8">
    <source>
        <dbReference type="ARBA" id="ARBA00047899"/>
    </source>
</evidence>
<dbReference type="GO" id="GO:0005524">
    <property type="term" value="F:ATP binding"/>
    <property type="evidence" value="ECO:0007669"/>
    <property type="project" value="InterPro"/>
</dbReference>
<evidence type="ECO:0000256" key="1">
    <source>
        <dbReference type="ARBA" id="ARBA00003747"/>
    </source>
</evidence>
<comment type="catalytic activity">
    <reaction evidence="9">
        <text>L-seryl-[protein] + ATP = O-phospho-L-seryl-[protein] + ADP + H(+)</text>
        <dbReference type="Rhea" id="RHEA:17989"/>
        <dbReference type="Rhea" id="RHEA-COMP:9863"/>
        <dbReference type="Rhea" id="RHEA-COMP:11604"/>
        <dbReference type="ChEBI" id="CHEBI:15378"/>
        <dbReference type="ChEBI" id="CHEBI:29999"/>
        <dbReference type="ChEBI" id="CHEBI:30616"/>
        <dbReference type="ChEBI" id="CHEBI:83421"/>
        <dbReference type="ChEBI" id="CHEBI:456216"/>
        <dbReference type="EC" id="2.7.11.1"/>
    </reaction>
</comment>
<dbReference type="SUPFAM" id="SSF56112">
    <property type="entry name" value="Protein kinase-like (PK-like)"/>
    <property type="match status" value="1"/>
</dbReference>
<evidence type="ECO:0000256" key="4">
    <source>
        <dbReference type="ARBA" id="ARBA00013948"/>
    </source>
</evidence>
<evidence type="ECO:0000259" key="10">
    <source>
        <dbReference type="PROSITE" id="PS50011"/>
    </source>
</evidence>
<dbReference type="InterPro" id="IPR000719">
    <property type="entry name" value="Prot_kinase_dom"/>
</dbReference>
<protein>
    <recommendedName>
        <fullName evidence="5">EKC/KEOPS complex subunit BUD32</fullName>
        <ecNumber evidence="3">2.7.11.1</ecNumber>
    </recommendedName>
    <alternativeName>
        <fullName evidence="6 7">Atypical Serine/threonine protein kinase BUD32</fullName>
    </alternativeName>
    <alternativeName>
        <fullName evidence="4">EKC/KEOPS complex subunit bud32</fullName>
    </alternativeName>
</protein>
<comment type="function">
    <text evidence="1">Component of the EKC/KEOPS complex that is required for the formation of a threonylcarbamoyl group on adenosine at position 37 (t(6)A37) in tRNAs that read codons beginning with adenine. The complex is probably involved in the transfer of the threonylcarbamoyl moiety of threonylcarbamoyl-AMP (TC-AMP) to the N6 group of A37. BUD32 has ATPase activity in the context of the EKC/KEOPS complex and likely plays a supporting role to the catalytic subunit KAE1. The EKC/KEOPS complex also promotes both telomere uncapping and telomere elongation. The complex is required for efficient recruitment of transcriptional coactivators.</text>
</comment>
<dbReference type="PROSITE" id="PS00109">
    <property type="entry name" value="PROTEIN_KINASE_TYR"/>
    <property type="match status" value="1"/>
</dbReference>
<accession>A0A9W8TLS7</accession>
<keyword evidence="12" id="KW-1185">Reference proteome</keyword>
<organism evidence="11 12">
    <name type="scientific">Xylaria arbuscula</name>
    <dbReference type="NCBI Taxonomy" id="114810"/>
    <lineage>
        <taxon>Eukaryota</taxon>
        <taxon>Fungi</taxon>
        <taxon>Dikarya</taxon>
        <taxon>Ascomycota</taxon>
        <taxon>Pezizomycotina</taxon>
        <taxon>Sordariomycetes</taxon>
        <taxon>Xylariomycetidae</taxon>
        <taxon>Xylariales</taxon>
        <taxon>Xylariaceae</taxon>
        <taxon>Xylaria</taxon>
    </lineage>
</organism>
<dbReference type="EC" id="2.7.11.1" evidence="3"/>
<dbReference type="Gene3D" id="1.10.510.10">
    <property type="entry name" value="Transferase(Phosphotransferase) domain 1"/>
    <property type="match status" value="1"/>
</dbReference>
<evidence type="ECO:0000313" key="12">
    <source>
        <dbReference type="Proteomes" id="UP001148614"/>
    </source>
</evidence>
<dbReference type="VEuPathDB" id="FungiDB:F4678DRAFT_485183"/>
<evidence type="ECO:0000256" key="9">
    <source>
        <dbReference type="ARBA" id="ARBA00048679"/>
    </source>
</evidence>
<dbReference type="PROSITE" id="PS50011">
    <property type="entry name" value="PROTEIN_KINASE_DOM"/>
    <property type="match status" value="1"/>
</dbReference>
<dbReference type="InterPro" id="IPR011009">
    <property type="entry name" value="Kinase-like_dom_sf"/>
</dbReference>
<evidence type="ECO:0000256" key="3">
    <source>
        <dbReference type="ARBA" id="ARBA00012513"/>
    </source>
</evidence>
<comment type="catalytic activity">
    <reaction evidence="8">
        <text>L-threonyl-[protein] + ATP = O-phospho-L-threonyl-[protein] + ADP + H(+)</text>
        <dbReference type="Rhea" id="RHEA:46608"/>
        <dbReference type="Rhea" id="RHEA-COMP:11060"/>
        <dbReference type="Rhea" id="RHEA-COMP:11605"/>
        <dbReference type="ChEBI" id="CHEBI:15378"/>
        <dbReference type="ChEBI" id="CHEBI:30013"/>
        <dbReference type="ChEBI" id="CHEBI:30616"/>
        <dbReference type="ChEBI" id="CHEBI:61977"/>
        <dbReference type="ChEBI" id="CHEBI:456216"/>
        <dbReference type="EC" id="2.7.11.1"/>
    </reaction>
</comment>
<sequence>METPVNQIIPAPAHQGDNLFLRARELAQETGLAFLTSHTFHYERLIDHGSYGVTLLFREMDHLHCDTWRRIVLKLPLVPQVADLDFSREAEVLEKLRGHAHIVQIIAYAADIKNYASREGGRIRRTIRRVINAFRNPPAHLFGYLQYISQNRGPAILLEYLENGNMIKLYEKLYVRKYQLPNRLLWAWYHCLASACIAMTYSREDEEAEPRPVQLERPHRDRPHLRLIHDDIAPRNVMIDERNPFVQDHRTAPKLVMIDFGLARQLPAGREQDAERRNLDAINLLMLDLVFPPFADPRGRRMRPTEYNGIRTEASGLFSGRRTSLLDPELRRLLAESFRIGDNDEPFGRPSLQETFERTKFGMLKPPESYRDASLRETNDYIRMSLQRFLHDADWD</sequence>
<dbReference type="EMBL" id="JANPWZ010000731">
    <property type="protein sequence ID" value="KAJ3572850.1"/>
    <property type="molecule type" value="Genomic_DNA"/>
</dbReference>
<name>A0A9W8TLS7_9PEZI</name>
<comment type="caution">
    <text evidence="11">The sequence shown here is derived from an EMBL/GenBank/DDBJ whole genome shotgun (WGS) entry which is preliminary data.</text>
</comment>
<evidence type="ECO:0000256" key="2">
    <source>
        <dbReference type="ARBA" id="ARBA00011534"/>
    </source>
</evidence>
<evidence type="ECO:0000256" key="6">
    <source>
        <dbReference type="ARBA" id="ARBA00030980"/>
    </source>
</evidence>
<evidence type="ECO:0000256" key="5">
    <source>
        <dbReference type="ARBA" id="ARBA00019973"/>
    </source>
</evidence>
<gene>
    <name evidence="11" type="ORF">NPX13_g4908</name>
</gene>
<dbReference type="AlphaFoldDB" id="A0A9W8TLS7"/>